<gene>
    <name evidence="1" type="ORF">L203_106419</name>
</gene>
<reference evidence="1" key="3">
    <citation type="submission" date="2024-01" db="EMBL/GenBank/DDBJ databases">
        <authorList>
            <person name="Coelho M.A."/>
            <person name="David-Palma M."/>
            <person name="Shea T."/>
            <person name="Sun S."/>
            <person name="Cuomo C.A."/>
            <person name="Heitman J."/>
        </authorList>
    </citation>
    <scope>NUCLEOTIDE SEQUENCE</scope>
    <source>
        <strain evidence="1">CBS 7841</strain>
    </source>
</reference>
<dbReference type="GeneID" id="91090627"/>
<evidence type="ECO:0000313" key="1">
    <source>
        <dbReference type="EMBL" id="WVN91165.1"/>
    </source>
</evidence>
<dbReference type="EMBL" id="CP143791">
    <property type="protein sequence ID" value="WVN91165.1"/>
    <property type="molecule type" value="Genomic_DNA"/>
</dbReference>
<proteinExistence type="predicted"/>
<reference evidence="1" key="1">
    <citation type="submission" date="2016-06" db="EMBL/GenBank/DDBJ databases">
        <authorList>
            <person name="Cuomo C."/>
            <person name="Litvintseva A."/>
            <person name="Heitman J."/>
            <person name="Chen Y."/>
            <person name="Sun S."/>
            <person name="Springer D."/>
            <person name="Dromer F."/>
            <person name="Young S."/>
            <person name="Zeng Q."/>
            <person name="Chapman S."/>
            <person name="Gujja S."/>
            <person name="Saif S."/>
            <person name="Birren B."/>
        </authorList>
    </citation>
    <scope>NUCLEOTIDE SEQUENCE</scope>
    <source>
        <strain evidence="1">CBS 7841</strain>
    </source>
</reference>
<sequence length="209" mass="23902">MDNIRMICPEWDILHLIFSDQDGGSIALRSDSTQANNLVLQALQDEPFNSLQSQLPASTGLFGFTQTSPTLLLQHLLPSIQSSPTALSTAQAGPSQYYDFTHVHRAVRLETHSVSNRHNGRATDDAESIFSKATQGFLNSEAEWGNREDQNRRETHQYRQEKLALVREEKEVLVFQMEMNMANIVMNRQPELTWEEALEKARSLRMMRR</sequence>
<organism evidence="1 2">
    <name type="scientific">Cryptococcus depauperatus CBS 7841</name>
    <dbReference type="NCBI Taxonomy" id="1295531"/>
    <lineage>
        <taxon>Eukaryota</taxon>
        <taxon>Fungi</taxon>
        <taxon>Dikarya</taxon>
        <taxon>Basidiomycota</taxon>
        <taxon>Agaricomycotina</taxon>
        <taxon>Tremellomycetes</taxon>
        <taxon>Tremellales</taxon>
        <taxon>Cryptococcaceae</taxon>
        <taxon>Cryptococcus</taxon>
    </lineage>
</organism>
<keyword evidence="2" id="KW-1185">Reference proteome</keyword>
<dbReference type="AlphaFoldDB" id="A0AAJ8M3F0"/>
<name>A0AAJ8M3F0_9TREE</name>
<accession>A0AAJ8M3F0</accession>
<dbReference type="KEGG" id="cdep:91090627"/>
<protein>
    <submittedName>
        <fullName evidence="1">Uncharacterized protein</fullName>
    </submittedName>
</protein>
<dbReference type="RefSeq" id="XP_066071865.1">
    <property type="nucleotide sequence ID" value="XM_066215768.1"/>
</dbReference>
<evidence type="ECO:0000313" key="2">
    <source>
        <dbReference type="Proteomes" id="UP000094043"/>
    </source>
</evidence>
<reference evidence="1" key="2">
    <citation type="journal article" date="2022" name="Elife">
        <title>Obligate sexual reproduction of a homothallic fungus closely related to the Cryptococcus pathogenic species complex.</title>
        <authorList>
            <person name="Passer A.R."/>
            <person name="Clancey S.A."/>
            <person name="Shea T."/>
            <person name="David-Palma M."/>
            <person name="Averette A.F."/>
            <person name="Boekhout T."/>
            <person name="Porcel B.M."/>
            <person name="Nowrousian M."/>
            <person name="Cuomo C.A."/>
            <person name="Sun S."/>
            <person name="Heitman J."/>
            <person name="Coelho M.A."/>
        </authorList>
    </citation>
    <scope>NUCLEOTIDE SEQUENCE</scope>
    <source>
        <strain evidence="1">CBS 7841</strain>
    </source>
</reference>
<dbReference type="Proteomes" id="UP000094043">
    <property type="component" value="Chromosome 8"/>
</dbReference>